<organism evidence="1 2">
    <name type="scientific">Chelonia mydas</name>
    <name type="common">Green sea-turtle</name>
    <name type="synonym">Chelonia agassizi</name>
    <dbReference type="NCBI Taxonomy" id="8469"/>
    <lineage>
        <taxon>Eukaryota</taxon>
        <taxon>Metazoa</taxon>
        <taxon>Chordata</taxon>
        <taxon>Craniata</taxon>
        <taxon>Vertebrata</taxon>
        <taxon>Euteleostomi</taxon>
        <taxon>Archelosauria</taxon>
        <taxon>Testudinata</taxon>
        <taxon>Testudines</taxon>
        <taxon>Cryptodira</taxon>
        <taxon>Durocryptodira</taxon>
        <taxon>Americhelydia</taxon>
        <taxon>Chelonioidea</taxon>
        <taxon>Cheloniidae</taxon>
        <taxon>Chelonia</taxon>
    </lineage>
</organism>
<name>M7CA54_CHEMY</name>
<gene>
    <name evidence="1" type="ORF">UY3_05330</name>
</gene>
<protein>
    <submittedName>
        <fullName evidence="1">Uncharacterized protein</fullName>
    </submittedName>
</protein>
<dbReference type="AlphaFoldDB" id="M7CA54"/>
<reference evidence="2" key="1">
    <citation type="journal article" date="2013" name="Nat. Genet.">
        <title>The draft genomes of soft-shell turtle and green sea turtle yield insights into the development and evolution of the turtle-specific body plan.</title>
        <authorList>
            <person name="Wang Z."/>
            <person name="Pascual-Anaya J."/>
            <person name="Zadissa A."/>
            <person name="Li W."/>
            <person name="Niimura Y."/>
            <person name="Huang Z."/>
            <person name="Li C."/>
            <person name="White S."/>
            <person name="Xiong Z."/>
            <person name="Fang D."/>
            <person name="Wang B."/>
            <person name="Ming Y."/>
            <person name="Chen Y."/>
            <person name="Zheng Y."/>
            <person name="Kuraku S."/>
            <person name="Pignatelli M."/>
            <person name="Herrero J."/>
            <person name="Beal K."/>
            <person name="Nozawa M."/>
            <person name="Li Q."/>
            <person name="Wang J."/>
            <person name="Zhang H."/>
            <person name="Yu L."/>
            <person name="Shigenobu S."/>
            <person name="Wang J."/>
            <person name="Liu J."/>
            <person name="Flicek P."/>
            <person name="Searle S."/>
            <person name="Wang J."/>
            <person name="Kuratani S."/>
            <person name="Yin Y."/>
            <person name="Aken B."/>
            <person name="Zhang G."/>
            <person name="Irie N."/>
        </authorList>
    </citation>
    <scope>NUCLEOTIDE SEQUENCE [LARGE SCALE GENOMIC DNA]</scope>
</reference>
<dbReference type="Proteomes" id="UP000031443">
    <property type="component" value="Unassembled WGS sequence"/>
</dbReference>
<accession>M7CA54</accession>
<keyword evidence="2" id="KW-1185">Reference proteome</keyword>
<proteinExistence type="predicted"/>
<evidence type="ECO:0000313" key="1">
    <source>
        <dbReference type="EMBL" id="EMP37517.1"/>
    </source>
</evidence>
<dbReference type="EMBL" id="KB522027">
    <property type="protein sequence ID" value="EMP37517.1"/>
    <property type="molecule type" value="Genomic_DNA"/>
</dbReference>
<sequence length="214" mass="23265">MLCEKPENETLLSNLPLRVTLPDLIVQEPLHQNNDQLDCDSHVSKPSSCKQSHGSQRMTYVSEGCQIGSTDCLQNSGSGYTTELAAVLVVQTLQADGSEISITLITPAPVSCGSYVSGRSSPANIVLSALVLGSVLGLFTPLSDTAYTDGSDHSEIILRKKLGERRLIRTYGASYTELHTLRSIGARWGGHTSEVLRTLQDWAPKQLKIYMENC</sequence>
<evidence type="ECO:0000313" key="2">
    <source>
        <dbReference type="Proteomes" id="UP000031443"/>
    </source>
</evidence>